<reference evidence="4" key="1">
    <citation type="journal article" date="2024" name="Antonie Van Leeuwenhoek">
        <title>Bradyrhizobium ontarionense sp. nov., a novel bacterial symbiont isolated from Aeschynomene indica (Indian jointvetch), harbours photosynthesis, nitrogen fixation and nitrous oxide (N2O) reductase genes.</title>
        <authorList>
            <person name="Bromfield E.S.P."/>
            <person name="Cloutier S."/>
        </authorList>
    </citation>
    <scope>NUCLEOTIDE SEQUENCE</scope>
    <source>
        <strain evidence="4">A19</strain>
    </source>
</reference>
<dbReference type="InterPro" id="IPR002397">
    <property type="entry name" value="Cyt_P450_B"/>
</dbReference>
<protein>
    <submittedName>
        <fullName evidence="4">Cytochrome P450</fullName>
    </submittedName>
</protein>
<proteinExistence type="inferred from homology"/>
<sequence length="437" mass="48273">MSVAPSSSSQTDRRSVAIDRAVDVVISSRGHASPTRLESACALLRQQAPLHWVERPGVRPFRAVTRYADILSIETRGGEFAAGPRTYLASETSEAVLQRVTGKPQLVRSLTEMDPPDHGAYRALIQGAFAPPALRETELWLAHWAAEMIDRVASRVRSFDFAVDVALPFTFRVIGRMLGTPEADDARLARLAQAFVGAEDPQRRLAESPGDTMRMAMLALRDYFEAVVADRRAKPRDDLASLIAHAEPHGAAMPHYELISYFILLVTAGHDTTALALAGGLEALLAAPDQMARLRAEPELLDSAIEEMLRWTTPVRHFMRTAVCDTEVAGQPIREGEALALFFHSANRDEAVFAEANAFRIDRSPNPHIAFGRGPHICMGLQLARMQMRALFAALLQRTDRIELTGRVRRVQSPFMSGVSRLPVRLNFRALRSEAAE</sequence>
<keyword evidence="3" id="KW-0349">Heme</keyword>
<accession>A0ABY3R870</accession>
<dbReference type="SUPFAM" id="SSF48264">
    <property type="entry name" value="Cytochrome P450"/>
    <property type="match status" value="1"/>
</dbReference>
<keyword evidence="3" id="KW-0503">Monooxygenase</keyword>
<dbReference type="CDD" id="cd11033">
    <property type="entry name" value="CYP142-like"/>
    <property type="match status" value="1"/>
</dbReference>
<dbReference type="InterPro" id="IPR017972">
    <property type="entry name" value="Cyt_P450_CS"/>
</dbReference>
<dbReference type="InterPro" id="IPR001128">
    <property type="entry name" value="Cyt_P450"/>
</dbReference>
<evidence type="ECO:0000256" key="1">
    <source>
        <dbReference type="ARBA" id="ARBA00001971"/>
    </source>
</evidence>
<keyword evidence="3" id="KW-0408">Iron</keyword>
<organism evidence="4 5">
    <name type="scientific">Bradyrhizobium ontarionense</name>
    <dbReference type="NCBI Taxonomy" id="2898149"/>
    <lineage>
        <taxon>Bacteria</taxon>
        <taxon>Pseudomonadati</taxon>
        <taxon>Pseudomonadota</taxon>
        <taxon>Alphaproteobacteria</taxon>
        <taxon>Hyphomicrobiales</taxon>
        <taxon>Nitrobacteraceae</taxon>
        <taxon>Bradyrhizobium</taxon>
    </lineage>
</organism>
<gene>
    <name evidence="4" type="ORF">LQG66_30595</name>
</gene>
<dbReference type="PANTHER" id="PTHR46696:SF1">
    <property type="entry name" value="CYTOCHROME P450 YJIB-RELATED"/>
    <property type="match status" value="1"/>
</dbReference>
<dbReference type="PROSITE" id="PS00086">
    <property type="entry name" value="CYTOCHROME_P450"/>
    <property type="match status" value="1"/>
</dbReference>
<dbReference type="EMBL" id="CP088156">
    <property type="protein sequence ID" value="UFZ03526.1"/>
    <property type="molecule type" value="Genomic_DNA"/>
</dbReference>
<evidence type="ECO:0000256" key="3">
    <source>
        <dbReference type="RuleBase" id="RU000461"/>
    </source>
</evidence>
<dbReference type="Gene3D" id="1.10.630.10">
    <property type="entry name" value="Cytochrome P450"/>
    <property type="match status" value="1"/>
</dbReference>
<dbReference type="RefSeq" id="WP_231319544.1">
    <property type="nucleotide sequence ID" value="NZ_CP088156.1"/>
</dbReference>
<evidence type="ECO:0000313" key="5">
    <source>
        <dbReference type="Proteomes" id="UP001431010"/>
    </source>
</evidence>
<evidence type="ECO:0000313" key="4">
    <source>
        <dbReference type="EMBL" id="UFZ03526.1"/>
    </source>
</evidence>
<name>A0ABY3R870_9BRAD</name>
<dbReference type="PANTHER" id="PTHR46696">
    <property type="entry name" value="P450, PUTATIVE (EUROFUNG)-RELATED"/>
    <property type="match status" value="1"/>
</dbReference>
<evidence type="ECO:0000256" key="2">
    <source>
        <dbReference type="ARBA" id="ARBA00010617"/>
    </source>
</evidence>
<dbReference type="InterPro" id="IPR036396">
    <property type="entry name" value="Cyt_P450_sf"/>
</dbReference>
<keyword evidence="3" id="KW-0560">Oxidoreductase</keyword>
<dbReference type="Proteomes" id="UP001431010">
    <property type="component" value="Chromosome"/>
</dbReference>
<keyword evidence="3" id="KW-0479">Metal-binding</keyword>
<dbReference type="PRINTS" id="PR00359">
    <property type="entry name" value="BP450"/>
</dbReference>
<comment type="cofactor">
    <cofactor evidence="1">
        <name>heme</name>
        <dbReference type="ChEBI" id="CHEBI:30413"/>
    </cofactor>
</comment>
<comment type="similarity">
    <text evidence="2 3">Belongs to the cytochrome P450 family.</text>
</comment>
<keyword evidence="5" id="KW-1185">Reference proteome</keyword>
<dbReference type="PRINTS" id="PR00385">
    <property type="entry name" value="P450"/>
</dbReference>
<dbReference type="Pfam" id="PF00067">
    <property type="entry name" value="p450"/>
    <property type="match status" value="1"/>
</dbReference>